<dbReference type="Pfam" id="PF12850">
    <property type="entry name" value="Metallophos_2"/>
    <property type="match status" value="1"/>
</dbReference>
<dbReference type="Proteomes" id="UP001596483">
    <property type="component" value="Unassembled WGS sequence"/>
</dbReference>
<keyword evidence="2" id="KW-0479">Metal-binding</keyword>
<accession>A0ABW2NDW3</accession>
<reference evidence="5" key="1">
    <citation type="journal article" date="2019" name="Int. J. Syst. Evol. Microbiol.">
        <title>The Global Catalogue of Microorganisms (GCM) 10K type strain sequencing project: providing services to taxonomists for standard genome sequencing and annotation.</title>
        <authorList>
            <consortium name="The Broad Institute Genomics Platform"/>
            <consortium name="The Broad Institute Genome Sequencing Center for Infectious Disease"/>
            <person name="Wu L."/>
            <person name="Ma J."/>
        </authorList>
    </citation>
    <scope>NUCLEOTIDE SEQUENCE [LARGE SCALE GENOMIC DNA]</scope>
    <source>
        <strain evidence="5">JCM 4738</strain>
    </source>
</reference>
<comment type="cofactor">
    <cofactor evidence="2">
        <name>a divalent metal cation</name>
        <dbReference type="ChEBI" id="CHEBI:60240"/>
    </cofactor>
</comment>
<dbReference type="RefSeq" id="WP_157297451.1">
    <property type="nucleotide sequence ID" value="NZ_JBHTCT010000011.1"/>
</dbReference>
<comment type="caution">
    <text evidence="4">The sequence shown here is derived from an EMBL/GenBank/DDBJ whole genome shotgun (WGS) entry which is preliminary data.</text>
</comment>
<dbReference type="EC" id="3.1.4.-" evidence="2"/>
<evidence type="ECO:0000313" key="5">
    <source>
        <dbReference type="Proteomes" id="UP001596483"/>
    </source>
</evidence>
<name>A0ABW2NDW3_9BACL</name>
<comment type="similarity">
    <text evidence="1 2">Belongs to the metallophosphoesterase superfamily. YfcE family.</text>
</comment>
<organism evidence="4 5">
    <name type="scientific">Bhargavaea changchunensis</name>
    <dbReference type="NCBI Taxonomy" id="2134037"/>
    <lineage>
        <taxon>Bacteria</taxon>
        <taxon>Bacillati</taxon>
        <taxon>Bacillota</taxon>
        <taxon>Bacilli</taxon>
        <taxon>Bacillales</taxon>
        <taxon>Caryophanaceae</taxon>
        <taxon>Bhargavaea</taxon>
    </lineage>
</organism>
<dbReference type="InterPro" id="IPR024654">
    <property type="entry name" value="Calcineurin-like_PHP_lpxH"/>
</dbReference>
<dbReference type="SUPFAM" id="SSF56300">
    <property type="entry name" value="Metallo-dependent phosphatases"/>
    <property type="match status" value="1"/>
</dbReference>
<dbReference type="InterPro" id="IPR029052">
    <property type="entry name" value="Metallo-depent_PP-like"/>
</dbReference>
<proteinExistence type="inferred from homology"/>
<keyword evidence="5" id="KW-1185">Reference proteome</keyword>
<evidence type="ECO:0000313" key="4">
    <source>
        <dbReference type="EMBL" id="MFC7364629.1"/>
    </source>
</evidence>
<evidence type="ECO:0000256" key="2">
    <source>
        <dbReference type="RuleBase" id="RU362039"/>
    </source>
</evidence>
<dbReference type="InterPro" id="IPR000979">
    <property type="entry name" value="Phosphodiesterase_MJ0936/Vps29"/>
</dbReference>
<dbReference type="EMBL" id="JBHTCT010000011">
    <property type="protein sequence ID" value="MFC7364629.1"/>
    <property type="molecule type" value="Genomic_DNA"/>
</dbReference>
<protein>
    <recommendedName>
        <fullName evidence="2">Phosphoesterase</fullName>
        <ecNumber evidence="2">3.1.4.-</ecNumber>
    </recommendedName>
</protein>
<sequence length="172" mass="19562">MKIVILGDTHMPRMAKALPPRLIPELETADRIIHTGDWQTLEVFHKLNRYAPVDGVYGNADPPEIREQFGRKKRFSFDGITVSLVHGDGKGKTTPLRALEIFREEQPDIILFGHSHIPYHEHHDGIVLFNPGSPTDKRRQPEFSFGILETAETGFTLHHIFYSSKAESPEDV</sequence>
<evidence type="ECO:0000256" key="1">
    <source>
        <dbReference type="ARBA" id="ARBA00008950"/>
    </source>
</evidence>
<evidence type="ECO:0000259" key="3">
    <source>
        <dbReference type="Pfam" id="PF12850"/>
    </source>
</evidence>
<gene>
    <name evidence="4" type="ORF">ACFQQH_05740</name>
</gene>
<dbReference type="Gene3D" id="3.60.21.10">
    <property type="match status" value="1"/>
</dbReference>
<feature type="domain" description="Calcineurin-like phosphoesterase" evidence="3">
    <location>
        <begin position="1"/>
        <end position="152"/>
    </location>
</feature>
<dbReference type="NCBIfam" id="TIGR00040">
    <property type="entry name" value="yfcE"/>
    <property type="match status" value="1"/>
</dbReference>
<dbReference type="PANTHER" id="PTHR11124">
    <property type="entry name" value="VACUOLAR SORTING PROTEIN VPS29"/>
    <property type="match status" value="1"/>
</dbReference>